<accession>A0A7Z0WE94</accession>
<proteinExistence type="predicted"/>
<feature type="domain" description="DUF1266" evidence="1">
    <location>
        <begin position="38"/>
        <end position="230"/>
    </location>
</feature>
<organism evidence="2 3">
    <name type="scientific">Actinophytocola xinjiangensis</name>
    <dbReference type="NCBI Taxonomy" id="485602"/>
    <lineage>
        <taxon>Bacteria</taxon>
        <taxon>Bacillati</taxon>
        <taxon>Actinomycetota</taxon>
        <taxon>Actinomycetes</taxon>
        <taxon>Pseudonocardiales</taxon>
        <taxon>Pseudonocardiaceae</taxon>
    </lineage>
</organism>
<reference evidence="2 3" key="1">
    <citation type="submission" date="2016-12" db="EMBL/GenBank/DDBJ databases">
        <title>The draft genome sequence of Actinophytocola xinjiangensis.</title>
        <authorList>
            <person name="Wang W."/>
            <person name="Yuan L."/>
        </authorList>
    </citation>
    <scope>NUCLEOTIDE SEQUENCE [LARGE SCALE GENOMIC DNA]</scope>
    <source>
        <strain evidence="2 3">CGMCC 4.4663</strain>
    </source>
</reference>
<evidence type="ECO:0000259" key="1">
    <source>
        <dbReference type="Pfam" id="PF06889"/>
    </source>
</evidence>
<dbReference type="Proteomes" id="UP000185696">
    <property type="component" value="Unassembled WGS sequence"/>
</dbReference>
<sequence>MSDTPPARRPDRAEVAFALACGAQAGPGLAAPDPRARLAERFGARDAAGWQRLMDGLLVERGARRGDLAMELRWQATVVRTVPPDLAGWQRIVRQAGEHGQVRAHWVPVLLAAADRISRYEDRFRADGLIPQHGVVHSLRGYDWARAVGVAGLGERAGYGDQRTTEGMVVRAGRLCARHYMSWADLSAAYALGSLLSFAGKDFEGYYREVVTTRQRLLTELESPWRALRWPQPTGVG</sequence>
<dbReference type="Pfam" id="PF06889">
    <property type="entry name" value="DUF1266"/>
    <property type="match status" value="1"/>
</dbReference>
<comment type="caution">
    <text evidence="2">The sequence shown here is derived from an EMBL/GenBank/DDBJ whole genome shotgun (WGS) entry which is preliminary data.</text>
</comment>
<name>A0A7Z0WE94_9PSEU</name>
<protein>
    <recommendedName>
        <fullName evidence="1">DUF1266 domain-containing protein</fullName>
    </recommendedName>
</protein>
<dbReference type="AlphaFoldDB" id="A0A7Z0WE94"/>
<evidence type="ECO:0000313" key="3">
    <source>
        <dbReference type="Proteomes" id="UP000185696"/>
    </source>
</evidence>
<keyword evidence="3" id="KW-1185">Reference proteome</keyword>
<dbReference type="EMBL" id="MSIF01000039">
    <property type="protein sequence ID" value="OLF04691.1"/>
    <property type="molecule type" value="Genomic_DNA"/>
</dbReference>
<evidence type="ECO:0000313" key="2">
    <source>
        <dbReference type="EMBL" id="OLF04691.1"/>
    </source>
</evidence>
<dbReference type="RefSeq" id="WP_075138204.1">
    <property type="nucleotide sequence ID" value="NZ_MSIF01000039.1"/>
</dbReference>
<dbReference type="InterPro" id="IPR009677">
    <property type="entry name" value="DUF1266"/>
</dbReference>
<gene>
    <name evidence="2" type="ORF">BLA60_39395</name>
</gene>